<reference evidence="3" key="3">
    <citation type="submission" date="2024-09" db="EMBL/GenBank/DDBJ databases">
        <authorList>
            <person name="Sun Q."/>
            <person name="Mori K."/>
        </authorList>
    </citation>
    <scope>NUCLEOTIDE SEQUENCE</scope>
    <source>
        <strain evidence="3">CCM 7480</strain>
    </source>
</reference>
<dbReference type="EMBL" id="JBHRVV010000002">
    <property type="protein sequence ID" value="MFC3461457.1"/>
    <property type="molecule type" value="Genomic_DNA"/>
</dbReference>
<keyword evidence="4" id="KW-1185">Reference proteome</keyword>
<name>A0ABV7PQQ1_9BURK</name>
<evidence type="ECO:0000313" key="3">
    <source>
        <dbReference type="EMBL" id="MFC3461561.1"/>
    </source>
</evidence>
<evidence type="ECO:0000256" key="1">
    <source>
        <dbReference type="SAM" id="Coils"/>
    </source>
</evidence>
<accession>A0ABV7PQQ1</accession>
<keyword evidence="1" id="KW-0175">Coiled coil</keyword>
<dbReference type="Proteomes" id="UP001595665">
    <property type="component" value="Unassembled WGS sequence"/>
</dbReference>
<sequence>MLDIETLNFFEHEIEALLKQGSEQSLQRAEEMAQMLEARIQEQHHMESDIVQSKLRTLVEAHAWMAPKLLQQDLSRIVAENASLKSKRRKIITIATRVTDALSPYVACGIGCSDCCRMNTMIYEHEAIRLAEVTGRKMVRLAYRPIKEVFAQGAKFNGQPCPFLREDKCSVYEDRPLVCRTHHSLLDNPTSCNMDIPPAKQTRPPMYDPDLLEKPYIELNVKHNPAEPWGNIAEFFPD</sequence>
<reference evidence="3" key="1">
    <citation type="journal article" date="2014" name="Int. J. Syst. Evol. Microbiol.">
        <title>Complete genome of a new Firmicutes species belonging to the dominant human colonic microbiota ('Ruminococcus bicirculans') reveals two chromosomes and a selective capacity to utilize plant glucans.</title>
        <authorList>
            <consortium name="NISC Comparative Sequencing Program"/>
            <person name="Wegmann U."/>
            <person name="Louis P."/>
            <person name="Goesmann A."/>
            <person name="Henrissat B."/>
            <person name="Duncan S.H."/>
            <person name="Flint H.J."/>
        </authorList>
    </citation>
    <scope>NUCLEOTIDE SEQUENCE</scope>
    <source>
        <strain evidence="3">CCM 7480</strain>
    </source>
</reference>
<comment type="caution">
    <text evidence="3">The sequence shown here is derived from an EMBL/GenBank/DDBJ whole genome shotgun (WGS) entry which is preliminary data.</text>
</comment>
<dbReference type="InterPro" id="IPR005358">
    <property type="entry name" value="Puta_zinc/iron-chelating_dom"/>
</dbReference>
<dbReference type="EMBL" id="JBHRVV010000002">
    <property type="protein sequence ID" value="MFC3461561.1"/>
    <property type="molecule type" value="Genomic_DNA"/>
</dbReference>
<feature type="coiled-coil region" evidence="1">
    <location>
        <begin position="19"/>
        <end position="46"/>
    </location>
</feature>
<evidence type="ECO:0000313" key="2">
    <source>
        <dbReference type="EMBL" id="MFC3461457.1"/>
    </source>
</evidence>
<reference evidence="4" key="2">
    <citation type="journal article" date="2019" name="Int. J. Syst. Evol. Microbiol.">
        <title>The Global Catalogue of Microorganisms (GCM) 10K type strain sequencing project: providing services to taxonomists for standard genome sequencing and annotation.</title>
        <authorList>
            <consortium name="The Broad Institute Genomics Platform"/>
            <consortium name="The Broad Institute Genome Sequencing Center for Infectious Disease"/>
            <person name="Wu L."/>
            <person name="Ma J."/>
        </authorList>
    </citation>
    <scope>NUCLEOTIDE SEQUENCE [LARGE SCALE GENOMIC DNA]</scope>
    <source>
        <strain evidence="4">CCM 7480</strain>
    </source>
</reference>
<proteinExistence type="predicted"/>
<organism evidence="3 4">
    <name type="scientific">Massilia haematophila</name>
    <dbReference type="NCBI Taxonomy" id="457923"/>
    <lineage>
        <taxon>Bacteria</taxon>
        <taxon>Pseudomonadati</taxon>
        <taxon>Pseudomonadota</taxon>
        <taxon>Betaproteobacteria</taxon>
        <taxon>Burkholderiales</taxon>
        <taxon>Oxalobacteraceae</taxon>
        <taxon>Telluria group</taxon>
        <taxon>Massilia</taxon>
    </lineage>
</organism>
<dbReference type="Pfam" id="PF03692">
    <property type="entry name" value="CxxCxxCC"/>
    <property type="match status" value="1"/>
</dbReference>
<dbReference type="RefSeq" id="WP_379738055.1">
    <property type="nucleotide sequence ID" value="NZ_JBHRVV010000002.1"/>
</dbReference>
<evidence type="ECO:0000313" key="4">
    <source>
        <dbReference type="Proteomes" id="UP001595665"/>
    </source>
</evidence>
<protein>
    <submittedName>
        <fullName evidence="3">YkgJ family cysteine cluster protein</fullName>
    </submittedName>
</protein>
<gene>
    <name evidence="2" type="ORF">ACFOPH_24925</name>
    <name evidence="3" type="ORF">ACFOPH_25490</name>
</gene>